<dbReference type="CDD" id="cd09279">
    <property type="entry name" value="RNase_HI_like"/>
    <property type="match status" value="1"/>
</dbReference>
<sequence>MSISSAIARNYISSSVVKKYQQYPMLVAYQLIDAASGQKILSFMDGNAGYNQISMAEEDIHKTAFRCPGAIGLFEWVVMTFGLKSAGATYQRAMNYIYHDLIGWLVEVYIDDVVVKSKEIEDHIADLRKVFERTRKYGLKMNPTKCAFGVSAGQFLGFLVHERGIEITQRSVNAIKKIQPPENKTELQEMIGKINFVRRFISNLSGRLEPFTPLLRLKADQMLRHYLLSNECTVICKADVVKYMLSAPILKGRVGKWIFSLTEFDLRYESPKAIKGQAIADFIVDHRDNSIGSVEIMPWTLFFDGSAEYEAVLKGLQLLKEVEADAVEIMGDSLLVISQLAGEYECKNDTLIVYNEKCRELMKEFWLVTLKHVSRKQNVEANDLAQGASGYKPMMKDVKIEIATITTDDWSLSADQAKVAIGEWHTRLAEALWSYRMACHGSIQVSPYKFVHGHEAVLPWEVRIGIRRTELQNDLTANEYYNLMADEREDLVQSRLRALSKVTKDKERVARHYNKKVVPKSFSEGELVWKLILPIGTQDNKFGKWSLNWEGPFQIYKVVSKGAYMLQRLDGEVYGGALNGKYFKKYYPKCLG</sequence>
<dbReference type="InterPro" id="IPR036397">
    <property type="entry name" value="RNaseH_sf"/>
</dbReference>
<feature type="domain" description="Reverse transcriptase" evidence="1">
    <location>
        <begin position="32"/>
        <end position="158"/>
    </location>
</feature>
<proteinExistence type="predicted"/>
<dbReference type="Gene3D" id="3.30.420.10">
    <property type="entry name" value="Ribonuclease H-like superfamily/Ribonuclease H"/>
    <property type="match status" value="2"/>
</dbReference>
<dbReference type="InterPro" id="IPR000477">
    <property type="entry name" value="RT_dom"/>
</dbReference>
<dbReference type="SUPFAM" id="SSF56672">
    <property type="entry name" value="DNA/RNA polymerases"/>
    <property type="match status" value="1"/>
</dbReference>
<organism evidence="3">
    <name type="scientific">Oryza sativa subsp. japonica</name>
    <name type="common">Rice</name>
    <dbReference type="NCBI Taxonomy" id="39947"/>
    <lineage>
        <taxon>Eukaryota</taxon>
        <taxon>Viridiplantae</taxon>
        <taxon>Streptophyta</taxon>
        <taxon>Embryophyta</taxon>
        <taxon>Tracheophyta</taxon>
        <taxon>Spermatophyta</taxon>
        <taxon>Magnoliopsida</taxon>
        <taxon>Liliopsida</taxon>
        <taxon>Poales</taxon>
        <taxon>Poaceae</taxon>
        <taxon>BOP clade</taxon>
        <taxon>Oryzoideae</taxon>
        <taxon>Oryzeae</taxon>
        <taxon>Oryzinae</taxon>
        <taxon>Oryza</taxon>
        <taxon>Oryza sativa</taxon>
    </lineage>
</organism>
<dbReference type="Pfam" id="PF00078">
    <property type="entry name" value="RVT_1"/>
    <property type="match status" value="1"/>
</dbReference>
<dbReference type="Gene3D" id="3.10.10.10">
    <property type="entry name" value="HIV Type 1 Reverse Transcriptase, subunit A, domain 1"/>
    <property type="match status" value="1"/>
</dbReference>
<dbReference type="EMBL" id="AY360390">
    <property type="protein sequence ID" value="AAQ56445.1"/>
    <property type="molecule type" value="Genomic_DNA"/>
</dbReference>
<evidence type="ECO:0000259" key="1">
    <source>
        <dbReference type="Pfam" id="PF00078"/>
    </source>
</evidence>
<dbReference type="Pfam" id="PF13456">
    <property type="entry name" value="RVT_3"/>
    <property type="match status" value="1"/>
</dbReference>
<reference evidence="3" key="1">
    <citation type="journal article" date="2004" name="Nat. Genet.">
        <title>Sequencing of a rice centromere uncovers active genes.</title>
        <authorList>
            <person name="Nagaki K."/>
            <person name="Cheng Z."/>
            <person name="Ouyang S."/>
            <person name="Talbert P.B."/>
            <person name="Kim M."/>
            <person name="Jones K.M."/>
            <person name="Henikoff S."/>
            <person name="Buell C.R."/>
            <person name="Jiang J."/>
        </authorList>
    </citation>
    <scope>NUCLEOTIDE SEQUENCE</scope>
</reference>
<dbReference type="PANTHER" id="PTHR48475:SF1">
    <property type="entry name" value="RNASE H TYPE-1 DOMAIN-CONTAINING PROTEIN"/>
    <property type="match status" value="1"/>
</dbReference>
<dbReference type="GO" id="GO:0004523">
    <property type="term" value="F:RNA-DNA hybrid ribonuclease activity"/>
    <property type="evidence" value="ECO:0007669"/>
    <property type="project" value="InterPro"/>
</dbReference>
<dbReference type="InterPro" id="IPR043128">
    <property type="entry name" value="Rev_trsase/Diguanyl_cyclase"/>
</dbReference>
<accession>Q6UUA8</accession>
<evidence type="ECO:0000313" key="3">
    <source>
        <dbReference type="EMBL" id="AAQ56445.1"/>
    </source>
</evidence>
<dbReference type="AlphaFoldDB" id="Q6UUA8"/>
<dbReference type="InterPro" id="IPR002156">
    <property type="entry name" value="RNaseH_domain"/>
</dbReference>
<evidence type="ECO:0000259" key="2">
    <source>
        <dbReference type="Pfam" id="PF13456"/>
    </source>
</evidence>
<dbReference type="Gene3D" id="3.30.70.270">
    <property type="match status" value="2"/>
</dbReference>
<dbReference type="GO" id="GO:0003676">
    <property type="term" value="F:nucleic acid binding"/>
    <property type="evidence" value="ECO:0007669"/>
    <property type="project" value="InterPro"/>
</dbReference>
<dbReference type="InterPro" id="IPR043502">
    <property type="entry name" value="DNA/RNA_pol_sf"/>
</dbReference>
<feature type="domain" description="RNase H type-1" evidence="2">
    <location>
        <begin position="283"/>
        <end position="386"/>
    </location>
</feature>
<dbReference type="PANTHER" id="PTHR48475">
    <property type="entry name" value="RIBONUCLEASE H"/>
    <property type="match status" value="1"/>
</dbReference>
<gene>
    <name evidence="3" type="ORF">OSJNBa0074N12.27</name>
</gene>
<protein>
    <submittedName>
        <fullName evidence="3">Putative gag-pol</fullName>
    </submittedName>
</protein>
<dbReference type="CDD" id="cd01647">
    <property type="entry name" value="RT_LTR"/>
    <property type="match status" value="1"/>
</dbReference>
<name>Q6UUA8_ORYSJ</name>